<dbReference type="EMBL" id="LBBL01000107">
    <property type="protein sequence ID" value="KKF95276.1"/>
    <property type="molecule type" value="Genomic_DNA"/>
</dbReference>
<dbReference type="Gene3D" id="1.10.287.1490">
    <property type="match status" value="1"/>
</dbReference>
<evidence type="ECO:0000313" key="8">
    <source>
        <dbReference type="Proteomes" id="UP000034841"/>
    </source>
</evidence>
<comment type="subcellular location">
    <subcellularLocation>
        <location evidence="1">Cytoplasm</location>
    </subcellularLocation>
</comment>
<feature type="compositionally biased region" description="Basic and acidic residues" evidence="4">
    <location>
        <begin position="554"/>
        <end position="569"/>
    </location>
</feature>
<feature type="compositionally biased region" description="Basic and acidic residues" evidence="4">
    <location>
        <begin position="1324"/>
        <end position="1338"/>
    </location>
</feature>
<accession>A0A0F8B1W0</accession>
<dbReference type="Pfam" id="PF07989">
    <property type="entry name" value="Cnn_1N"/>
    <property type="match status" value="1"/>
</dbReference>
<dbReference type="Proteomes" id="UP000034841">
    <property type="component" value="Unassembled WGS sequence"/>
</dbReference>
<evidence type="ECO:0000256" key="2">
    <source>
        <dbReference type="ARBA" id="ARBA00022490"/>
    </source>
</evidence>
<feature type="region of interest" description="Disordered" evidence="4">
    <location>
        <begin position="1305"/>
        <end position="1338"/>
    </location>
</feature>
<feature type="compositionally biased region" description="Basic and acidic residues" evidence="4">
    <location>
        <begin position="332"/>
        <end position="341"/>
    </location>
</feature>
<protein>
    <submittedName>
        <fullName evidence="7">Anucleate primary sterigmata protein B</fullName>
    </submittedName>
</protein>
<feature type="region of interest" description="Disordered" evidence="4">
    <location>
        <begin position="453"/>
        <end position="492"/>
    </location>
</feature>
<keyword evidence="2" id="KW-0963">Cytoplasm</keyword>
<evidence type="ECO:0000259" key="6">
    <source>
        <dbReference type="Pfam" id="PF12808"/>
    </source>
</evidence>
<comment type="caution">
    <text evidence="7">The sequence shown here is derived from an EMBL/GenBank/DDBJ whole genome shotgun (WGS) entry which is preliminary data.</text>
</comment>
<reference evidence="7 8" key="1">
    <citation type="submission" date="2015-04" db="EMBL/GenBank/DDBJ databases">
        <title>Genome sequence of Ceratocystis platani, a major pathogen of plane trees.</title>
        <authorList>
            <person name="Belbahri L."/>
        </authorList>
    </citation>
    <scope>NUCLEOTIDE SEQUENCE [LARGE SCALE GENOMIC DNA]</scope>
    <source>
        <strain evidence="7 8">CFO</strain>
    </source>
</reference>
<feature type="compositionally biased region" description="Basic and acidic residues" evidence="4">
    <location>
        <begin position="1305"/>
        <end position="1314"/>
    </location>
</feature>
<evidence type="ECO:0000256" key="1">
    <source>
        <dbReference type="ARBA" id="ARBA00004496"/>
    </source>
</evidence>
<evidence type="ECO:0000256" key="3">
    <source>
        <dbReference type="SAM" id="Coils"/>
    </source>
</evidence>
<feature type="compositionally biased region" description="Low complexity" evidence="4">
    <location>
        <begin position="48"/>
        <end position="69"/>
    </location>
</feature>
<feature type="coiled-coil region" evidence="3">
    <location>
        <begin position="1092"/>
        <end position="1158"/>
    </location>
</feature>
<feature type="region of interest" description="Disordered" evidence="4">
    <location>
        <begin position="332"/>
        <end position="360"/>
    </location>
</feature>
<dbReference type="InterPro" id="IPR012943">
    <property type="entry name" value="Cnn_1N"/>
</dbReference>
<feature type="domain" description="Centrosomin N-terminal motif 1" evidence="5">
    <location>
        <begin position="263"/>
        <end position="335"/>
    </location>
</feature>
<name>A0A0F8B1W0_CERFI</name>
<keyword evidence="3" id="KW-0175">Coiled coil</keyword>
<feature type="domain" description="Mto1-like Mto2p-binding" evidence="6">
    <location>
        <begin position="1291"/>
        <end position="1335"/>
    </location>
</feature>
<feature type="compositionally biased region" description="Low complexity" evidence="4">
    <location>
        <begin position="1187"/>
        <end position="1199"/>
    </location>
</feature>
<dbReference type="GO" id="GO:0005815">
    <property type="term" value="C:microtubule organizing center"/>
    <property type="evidence" value="ECO:0007669"/>
    <property type="project" value="InterPro"/>
</dbReference>
<evidence type="ECO:0000313" key="7">
    <source>
        <dbReference type="EMBL" id="KKF95276.1"/>
    </source>
</evidence>
<dbReference type="GO" id="GO:0005737">
    <property type="term" value="C:cytoplasm"/>
    <property type="evidence" value="ECO:0007669"/>
    <property type="project" value="UniProtKB-SubCell"/>
</dbReference>
<dbReference type="PANTHER" id="PTHR45615:SF80">
    <property type="entry name" value="GRIP DOMAIN-CONTAINING PROTEIN"/>
    <property type="match status" value="1"/>
</dbReference>
<feature type="region of interest" description="Disordered" evidence="4">
    <location>
        <begin position="541"/>
        <end position="587"/>
    </location>
</feature>
<feature type="coiled-coil region" evidence="3">
    <location>
        <begin position="492"/>
        <end position="540"/>
    </location>
</feature>
<evidence type="ECO:0000259" key="5">
    <source>
        <dbReference type="Pfam" id="PF07989"/>
    </source>
</evidence>
<feature type="compositionally biased region" description="Polar residues" evidence="4">
    <location>
        <begin position="1242"/>
        <end position="1256"/>
    </location>
</feature>
<feature type="region of interest" description="Disordered" evidence="4">
    <location>
        <begin position="1"/>
        <end position="119"/>
    </location>
</feature>
<dbReference type="Pfam" id="PF12808">
    <property type="entry name" value="Mto2_bdg"/>
    <property type="match status" value="1"/>
</dbReference>
<organism evidence="7 8">
    <name type="scientific">Ceratocystis fimbriata f. sp. platani</name>
    <dbReference type="NCBI Taxonomy" id="88771"/>
    <lineage>
        <taxon>Eukaryota</taxon>
        <taxon>Fungi</taxon>
        <taxon>Dikarya</taxon>
        <taxon>Ascomycota</taxon>
        <taxon>Pezizomycotina</taxon>
        <taxon>Sordariomycetes</taxon>
        <taxon>Hypocreomycetidae</taxon>
        <taxon>Microascales</taxon>
        <taxon>Ceratocystidaceae</taxon>
        <taxon>Ceratocystis</taxon>
    </lineage>
</organism>
<feature type="compositionally biased region" description="Low complexity" evidence="4">
    <location>
        <begin position="1213"/>
        <end position="1225"/>
    </location>
</feature>
<feature type="region of interest" description="Disordered" evidence="4">
    <location>
        <begin position="397"/>
        <end position="419"/>
    </location>
</feature>
<feature type="region of interest" description="Disordered" evidence="4">
    <location>
        <begin position="1187"/>
        <end position="1257"/>
    </location>
</feature>
<dbReference type="PANTHER" id="PTHR45615">
    <property type="entry name" value="MYOSIN HEAVY CHAIN, NON-MUSCLE"/>
    <property type="match status" value="1"/>
</dbReference>
<feature type="coiled-coil region" evidence="3">
    <location>
        <begin position="424"/>
        <end position="451"/>
    </location>
</feature>
<keyword evidence="8" id="KW-1185">Reference proteome</keyword>
<feature type="compositionally biased region" description="Basic and acidic residues" evidence="4">
    <location>
        <begin position="1"/>
        <end position="12"/>
    </location>
</feature>
<dbReference type="InterPro" id="IPR024545">
    <property type="entry name" value="Mto1-like_Mto2p-bd"/>
</dbReference>
<dbReference type="OrthoDB" id="10255000at2759"/>
<feature type="compositionally biased region" description="Polar residues" evidence="4">
    <location>
        <begin position="93"/>
        <end position="108"/>
    </location>
</feature>
<gene>
    <name evidence="7" type="primary">apsB</name>
    <name evidence="7" type="ORF">CFO_g2388</name>
</gene>
<proteinExistence type="predicted"/>
<evidence type="ECO:0000256" key="4">
    <source>
        <dbReference type="SAM" id="MobiDB-lite"/>
    </source>
</evidence>
<sequence>MNEDAVRAHLQDVESSFMPEMSPLPVYKHKTADDTFNPSADVVPGSPTPQSRTAPAPAPSQTAQTEAQPSPDHNPAKATANPNDSKPMLSSPFVAQTSFDNKTQGSESGQDDTDDNASDATIEAGARGSKSVTLAATATLAANSADPSRTIQNAMSMSRSISMASMSSAVDENKMMDQQMGRLGDDGLPLPRIAEAPPTTPKPKTDHLDPPTDTVIARHVRNVQVPDNLVEEYKFKGDLATPRKISESFNLGIGRSAAGKNLTLREQSSTIERLSKENFDLKLKVMFLKDRLDRLSEEGIKQMISENVDLKTTLAITQRDAKTMRKRIKQLEKQLKEEEMQRPSTGRSDSDEDDEAANERQEELIFLRERVEEYVLQIEKLKLEVLNKDSEKRRMSEMVRTLSERAPGESLGRQEETDVWKDLLEQETSRREQADEDNRRLRDELFRLRQQEMNGGLKKNTSGQAQGSPARPTSGLSSEFDRTTLTGSASIVDELRRESEQLRHENAELRREVGAQTSMLTSRNREKERLYQEIEDLKMAQRRGNPAPSTVDSLLDRSASRAGVRERSHSRASGTQITAVEEDPDREELENTIADLRDNLNSLKLQNQEISLELEKCMQDFETAVEARKQSDGLILGLQEDMDIAMNDLVALQAERDEALGEQAEMEAEFEALRKEAQEEIDALESEADQHTAEIQRLTVELTERTENFEALQAEMRQMSEAVVRLEDDAEEKLRRIREMETELESSNKELEDLEHKLLEANEKSNRLGVQQESSAGEIAFLREEQESDKIRIGDLEAALANTQQNLRDEKERVKELDQRLASERRQREIVASKEKEEVQQFVNELNREATTAQDEARRLRKMLTSREVEATEWKERLMELENNLRVALGDLNGTRSSLLKSIANLQRQNEDTIRELDSSKATLVEKERIVKHRDSILESQALETRKLADLLEKERQAHRNTKNAYETFQNTHHHVARTASTMEARIQELEITRSGDKKKIATLEASFKEQVTERNNLLLILWTRLSGLCGTDWAMNNSLINGRALPSVESISTMLPGFSKNLLNAVKTIESMMTKFSARIKSVERDLWREYQALENNLEGRIKKLDRLEMLVRNGIANNSIPPGLASMGAVEMQNRYARLEEAYRQLKVENTTLRTATEVRARAGAGPGTAYTGGSAETAAQVAEIIGGSPSPGIPTGPRDKERSRKMPGLMRPSTSSRSSSSHSPHHHMGGSLVSGIPVPSTSHGHSHRTNSSLGMGMEMVARPETATGHSMAPGMGMADGEGDDTRLILRLKEMEKKLVMEREARNQDRKAARMRLGGLETENRELRSKMKRSDD</sequence>